<dbReference type="GO" id="GO:0005524">
    <property type="term" value="F:ATP binding"/>
    <property type="evidence" value="ECO:0007669"/>
    <property type="project" value="UniProtKB-KW"/>
</dbReference>
<dbReference type="GO" id="GO:0004636">
    <property type="term" value="F:phosphoribosyl-ATP diphosphatase activity"/>
    <property type="evidence" value="ECO:0007669"/>
    <property type="project" value="UniProtKB-UniRule"/>
</dbReference>
<evidence type="ECO:0000313" key="18">
    <source>
        <dbReference type="Proteomes" id="UP000003240"/>
    </source>
</evidence>
<dbReference type="EC" id="3.6.1.31" evidence="15"/>
<dbReference type="Pfam" id="PF01503">
    <property type="entry name" value="PRA-PH"/>
    <property type="match status" value="1"/>
</dbReference>
<evidence type="ECO:0000256" key="6">
    <source>
        <dbReference type="ARBA" id="ARBA00007731"/>
    </source>
</evidence>
<dbReference type="HAMAP" id="MF_01021">
    <property type="entry name" value="HisI"/>
    <property type="match status" value="1"/>
</dbReference>
<dbReference type="STRING" id="1009370.ALO_02546"/>
<comment type="pathway">
    <text evidence="5 15">Amino-acid biosynthesis; L-histidine biosynthesis; L-histidine from 5-phospho-alpha-D-ribose 1-diphosphate: step 2/9.</text>
</comment>
<dbReference type="SUPFAM" id="SSF141734">
    <property type="entry name" value="HisI-like"/>
    <property type="match status" value="1"/>
</dbReference>
<dbReference type="Proteomes" id="UP000003240">
    <property type="component" value="Unassembled WGS sequence"/>
</dbReference>
<dbReference type="HAMAP" id="MF_01019">
    <property type="entry name" value="HisIE"/>
    <property type="match status" value="1"/>
</dbReference>
<dbReference type="CDD" id="cd11534">
    <property type="entry name" value="NTP-PPase_HisIE_like"/>
    <property type="match status" value="1"/>
</dbReference>
<dbReference type="InterPro" id="IPR023019">
    <property type="entry name" value="His_synth_HisIE"/>
</dbReference>
<evidence type="ECO:0000256" key="2">
    <source>
        <dbReference type="ARBA" id="ARBA00001460"/>
    </source>
</evidence>
<keyword evidence="14 15" id="KW-0511">Multifunctional enzyme</keyword>
<gene>
    <name evidence="15" type="primary">hisI</name>
    <name evidence="15" type="synonym">hisIE</name>
    <name evidence="17" type="ORF">ALO_02546</name>
</gene>
<dbReference type="eggNOG" id="COG0139">
    <property type="taxonomic scope" value="Bacteria"/>
</dbReference>
<comment type="pathway">
    <text evidence="4 15">Amino-acid biosynthesis; L-histidine biosynthesis; L-histidine from 5-phospho-alpha-D-ribose 1-diphosphate: step 3/9.</text>
</comment>
<evidence type="ECO:0000256" key="9">
    <source>
        <dbReference type="ARBA" id="ARBA00022605"/>
    </source>
</evidence>
<comment type="similarity">
    <text evidence="6 15">In the C-terminal section; belongs to the PRA-PH family.</text>
</comment>
<accession>F7NEP4</accession>
<dbReference type="PANTHER" id="PTHR42945:SF9">
    <property type="entry name" value="HISTIDINE BIOSYNTHESIS BIFUNCTIONAL PROTEIN HISIE"/>
    <property type="match status" value="1"/>
</dbReference>
<comment type="catalytic activity">
    <reaction evidence="2 15">
        <text>1-(5-phospho-beta-D-ribosyl)-ATP + H2O = 1-(5-phospho-beta-D-ribosyl)-5'-AMP + diphosphate + H(+)</text>
        <dbReference type="Rhea" id="RHEA:22828"/>
        <dbReference type="ChEBI" id="CHEBI:15377"/>
        <dbReference type="ChEBI" id="CHEBI:15378"/>
        <dbReference type="ChEBI" id="CHEBI:33019"/>
        <dbReference type="ChEBI" id="CHEBI:59457"/>
        <dbReference type="ChEBI" id="CHEBI:73183"/>
        <dbReference type="EC" id="3.6.1.31"/>
    </reaction>
</comment>
<keyword evidence="12 15" id="KW-0067">ATP-binding</keyword>
<evidence type="ECO:0000256" key="11">
    <source>
        <dbReference type="ARBA" id="ARBA00022801"/>
    </source>
</evidence>
<feature type="region of interest" description="Phosphoribosyl-AMP cyclohydrolase" evidence="15">
    <location>
        <begin position="1"/>
        <end position="127"/>
    </location>
</feature>
<comment type="caution">
    <text evidence="17">The sequence shown here is derived from an EMBL/GenBank/DDBJ whole genome shotgun (WGS) entry which is preliminary data.</text>
</comment>
<dbReference type="AlphaFoldDB" id="F7NEP4"/>
<evidence type="ECO:0000256" key="15">
    <source>
        <dbReference type="HAMAP-Rule" id="MF_01019"/>
    </source>
</evidence>
<dbReference type="NCBIfam" id="NF001611">
    <property type="entry name" value="PRK00400.1-3"/>
    <property type="match status" value="1"/>
</dbReference>
<proteinExistence type="inferred from homology"/>
<reference evidence="17 18" key="1">
    <citation type="journal article" date="2011" name="EMBO J.">
        <title>Structural diversity of bacterial flagellar motors.</title>
        <authorList>
            <person name="Chen S."/>
            <person name="Beeby M."/>
            <person name="Murphy G.E."/>
            <person name="Leadbetter J.R."/>
            <person name="Hendrixson D.R."/>
            <person name="Briegel A."/>
            <person name="Li Z."/>
            <person name="Shi J."/>
            <person name="Tocheva E.I."/>
            <person name="Muller A."/>
            <person name="Dobro M.J."/>
            <person name="Jensen G.J."/>
        </authorList>
    </citation>
    <scope>NUCLEOTIDE SEQUENCE [LARGE SCALE GENOMIC DNA]</scope>
    <source>
        <strain evidence="17 18">DSM 6540</strain>
    </source>
</reference>
<feature type="domain" description="Phosphoribosyl-AMP cyclohydrolase" evidence="16">
    <location>
        <begin position="30"/>
        <end position="102"/>
    </location>
</feature>
<keyword evidence="10 15" id="KW-0547">Nucleotide-binding</keyword>
<evidence type="ECO:0000256" key="14">
    <source>
        <dbReference type="ARBA" id="ARBA00023268"/>
    </source>
</evidence>
<protein>
    <recommendedName>
        <fullName evidence="15">Histidine biosynthesis bifunctional protein HisIE</fullName>
    </recommendedName>
    <domain>
        <recommendedName>
            <fullName evidence="15">Phosphoribosyl-AMP cyclohydrolase</fullName>
            <shortName evidence="15">PRA-CH</shortName>
            <ecNumber evidence="15">3.5.4.19</ecNumber>
        </recommendedName>
    </domain>
    <domain>
        <recommendedName>
            <fullName evidence="15">Phosphoribosyl-ATP pyrophosphatase</fullName>
            <shortName evidence="15">PRA-PH</shortName>
            <ecNumber evidence="15">3.6.1.31</ecNumber>
        </recommendedName>
    </domain>
</protein>
<comment type="similarity">
    <text evidence="7 15">In the N-terminal section; belongs to the PRA-CH family.</text>
</comment>
<evidence type="ECO:0000256" key="13">
    <source>
        <dbReference type="ARBA" id="ARBA00023102"/>
    </source>
</evidence>
<organism evidence="17 18">
    <name type="scientific">Acetonema longum DSM 6540</name>
    <dbReference type="NCBI Taxonomy" id="1009370"/>
    <lineage>
        <taxon>Bacteria</taxon>
        <taxon>Bacillati</taxon>
        <taxon>Bacillota</taxon>
        <taxon>Negativicutes</taxon>
        <taxon>Acetonemataceae</taxon>
        <taxon>Acetonema</taxon>
    </lineage>
</organism>
<dbReference type="NCBIfam" id="TIGR03188">
    <property type="entry name" value="histidine_hisI"/>
    <property type="match status" value="1"/>
</dbReference>
<dbReference type="InterPro" id="IPR026660">
    <property type="entry name" value="PRA-CH"/>
</dbReference>
<dbReference type="InterPro" id="IPR008179">
    <property type="entry name" value="HisE"/>
</dbReference>
<dbReference type="NCBIfam" id="NF000768">
    <property type="entry name" value="PRK00051.1"/>
    <property type="match status" value="1"/>
</dbReference>
<keyword evidence="18" id="KW-1185">Reference proteome</keyword>
<comment type="subcellular location">
    <subcellularLocation>
        <location evidence="3 15">Cytoplasm</location>
    </subcellularLocation>
</comment>
<dbReference type="EC" id="3.5.4.19" evidence="15"/>
<dbReference type="HAMAP" id="MF_01020">
    <property type="entry name" value="HisE"/>
    <property type="match status" value="1"/>
</dbReference>
<dbReference type="GO" id="GO:0005737">
    <property type="term" value="C:cytoplasm"/>
    <property type="evidence" value="ECO:0007669"/>
    <property type="project" value="UniProtKB-SubCell"/>
</dbReference>
<name>F7NEP4_9FIRM</name>
<dbReference type="Pfam" id="PF01502">
    <property type="entry name" value="PRA-CH"/>
    <property type="match status" value="1"/>
</dbReference>
<keyword evidence="9 15" id="KW-0028">Amino-acid biosynthesis</keyword>
<dbReference type="SUPFAM" id="SSF101386">
    <property type="entry name" value="all-alpha NTP pyrophosphatases"/>
    <property type="match status" value="1"/>
</dbReference>
<keyword evidence="8 15" id="KW-0963">Cytoplasm</keyword>
<evidence type="ECO:0000259" key="16">
    <source>
        <dbReference type="Pfam" id="PF01502"/>
    </source>
</evidence>
<dbReference type="Gene3D" id="1.10.287.1080">
    <property type="entry name" value="MazG-like"/>
    <property type="match status" value="1"/>
</dbReference>
<dbReference type="InterPro" id="IPR038019">
    <property type="entry name" value="PRib_AMP_CycHydrolase_sf"/>
</dbReference>
<evidence type="ECO:0000256" key="5">
    <source>
        <dbReference type="ARBA" id="ARBA00005204"/>
    </source>
</evidence>
<dbReference type="Gene3D" id="3.10.20.810">
    <property type="entry name" value="Phosphoribosyl-AMP cyclohydrolase"/>
    <property type="match status" value="1"/>
</dbReference>
<sequence>MNLDLKNLKFDANGLMPAVIQDAHTGAVLMLAYMNQESLEKTIATGLTWFYSRSRQRLWNKGETSGHIQKVREIYFDCDADTLLVKVEQVGVACHEGSYSCFSRKLYVPEQTNLEPAAVSDFTPAVILNELYGVITDRKTNRKEGSYTNYLFDKGQDKILKKVGEEAAETIIASKNQDENEILYEMADLWYHCLVLLSYHNLTPAELLKELHSRRK</sequence>
<dbReference type="NCBIfam" id="NF002747">
    <property type="entry name" value="PRK02759.1"/>
    <property type="match status" value="1"/>
</dbReference>
<evidence type="ECO:0000256" key="1">
    <source>
        <dbReference type="ARBA" id="ARBA00000024"/>
    </source>
</evidence>
<dbReference type="GO" id="GO:0004635">
    <property type="term" value="F:phosphoribosyl-AMP cyclohydrolase activity"/>
    <property type="evidence" value="ECO:0007669"/>
    <property type="project" value="UniProtKB-UniRule"/>
</dbReference>
<evidence type="ECO:0000256" key="7">
    <source>
        <dbReference type="ARBA" id="ARBA00008299"/>
    </source>
</evidence>
<dbReference type="GO" id="GO:0000105">
    <property type="term" value="P:L-histidine biosynthetic process"/>
    <property type="evidence" value="ECO:0007669"/>
    <property type="project" value="UniProtKB-UniRule"/>
</dbReference>
<evidence type="ECO:0000256" key="4">
    <source>
        <dbReference type="ARBA" id="ARBA00005169"/>
    </source>
</evidence>
<dbReference type="InterPro" id="IPR002496">
    <property type="entry name" value="PRib_AMP_CycHydrolase_dom"/>
</dbReference>
<evidence type="ECO:0000313" key="17">
    <source>
        <dbReference type="EMBL" id="EGO65455.1"/>
    </source>
</evidence>
<evidence type="ECO:0000256" key="8">
    <source>
        <dbReference type="ARBA" id="ARBA00022490"/>
    </source>
</evidence>
<dbReference type="InterPro" id="IPR021130">
    <property type="entry name" value="PRib-ATP_PPHydrolase-like"/>
</dbReference>
<dbReference type="UniPathway" id="UPA00031">
    <property type="reaction ID" value="UER00007"/>
</dbReference>
<feature type="region of interest" description="Phosphoribosyl-ATP pyrophosphohydrolase" evidence="15">
    <location>
        <begin position="128"/>
        <end position="216"/>
    </location>
</feature>
<dbReference type="FunFam" id="1.10.287.1080:FF:000002">
    <property type="entry name" value="Histidine biosynthesis bifunctional protein HisIE"/>
    <property type="match status" value="1"/>
</dbReference>
<dbReference type="PANTHER" id="PTHR42945">
    <property type="entry name" value="HISTIDINE BIOSYNTHESIS BIFUNCTIONAL PROTEIN"/>
    <property type="match status" value="1"/>
</dbReference>
<keyword evidence="13 15" id="KW-0368">Histidine biosynthesis</keyword>
<dbReference type="RefSeq" id="WP_004092495.1">
    <property type="nucleotide sequence ID" value="NZ_AFGF01000017.1"/>
</dbReference>
<evidence type="ECO:0000256" key="3">
    <source>
        <dbReference type="ARBA" id="ARBA00004496"/>
    </source>
</evidence>
<dbReference type="eggNOG" id="COG0140">
    <property type="taxonomic scope" value="Bacteria"/>
</dbReference>
<evidence type="ECO:0000256" key="12">
    <source>
        <dbReference type="ARBA" id="ARBA00022840"/>
    </source>
</evidence>
<comment type="catalytic activity">
    <reaction evidence="1 15">
        <text>1-(5-phospho-beta-D-ribosyl)-5'-AMP + H2O = 1-(5-phospho-beta-D-ribosyl)-5-[(5-phospho-beta-D-ribosylamino)methylideneamino]imidazole-4-carboxamide</text>
        <dbReference type="Rhea" id="RHEA:20049"/>
        <dbReference type="ChEBI" id="CHEBI:15377"/>
        <dbReference type="ChEBI" id="CHEBI:58435"/>
        <dbReference type="ChEBI" id="CHEBI:59457"/>
        <dbReference type="EC" id="3.5.4.19"/>
    </reaction>
</comment>
<dbReference type="FunFam" id="3.10.20.810:FF:000001">
    <property type="entry name" value="Histidine biosynthesis bifunctional protein HisIE"/>
    <property type="match status" value="1"/>
</dbReference>
<dbReference type="EMBL" id="AFGF01000017">
    <property type="protein sequence ID" value="EGO65455.1"/>
    <property type="molecule type" value="Genomic_DNA"/>
</dbReference>
<evidence type="ECO:0000256" key="10">
    <source>
        <dbReference type="ARBA" id="ARBA00022741"/>
    </source>
</evidence>
<keyword evidence="11 15" id="KW-0378">Hydrolase</keyword>